<feature type="region of interest" description="Disordered" evidence="1">
    <location>
        <begin position="28"/>
        <end position="49"/>
    </location>
</feature>
<protein>
    <submittedName>
        <fullName evidence="2">Uncharacterized protein</fullName>
    </submittedName>
</protein>
<dbReference type="Proteomes" id="UP000186456">
    <property type="component" value="Unassembled WGS sequence"/>
</dbReference>
<organism evidence="2 3">
    <name type="scientific">Microbacterium testaceum (strain StLB037)</name>
    <dbReference type="NCBI Taxonomy" id="979556"/>
    <lineage>
        <taxon>Bacteria</taxon>
        <taxon>Bacillati</taxon>
        <taxon>Actinomycetota</taxon>
        <taxon>Actinomycetes</taxon>
        <taxon>Micrococcales</taxon>
        <taxon>Microbacteriaceae</taxon>
        <taxon>Microbacterium</taxon>
    </lineage>
</organism>
<gene>
    <name evidence="2" type="ORF">SAMN04487788_3273</name>
</gene>
<name>A0A1H0S9S1_MICTS</name>
<dbReference type="EMBL" id="FNJN01000008">
    <property type="protein sequence ID" value="SDP37916.1"/>
    <property type="molecule type" value="Genomic_DNA"/>
</dbReference>
<proteinExistence type="predicted"/>
<evidence type="ECO:0000313" key="2">
    <source>
        <dbReference type="EMBL" id="SDP37916.1"/>
    </source>
</evidence>
<dbReference type="AlphaFoldDB" id="A0A1H0S9S1"/>
<reference evidence="2 3" key="1">
    <citation type="submission" date="2016-10" db="EMBL/GenBank/DDBJ databases">
        <authorList>
            <person name="de Groot N.N."/>
        </authorList>
    </citation>
    <scope>NUCLEOTIDE SEQUENCE [LARGE SCALE GENOMIC DNA]</scope>
    <source>
        <strain evidence="2 3">StLB037</strain>
    </source>
</reference>
<sequence length="49" mass="4905">MERMSADTTSDTTAASKPLIALLNAPGVETDTTEKPSASQCCGGGSCSL</sequence>
<evidence type="ECO:0000256" key="1">
    <source>
        <dbReference type="SAM" id="MobiDB-lite"/>
    </source>
</evidence>
<accession>A0A1H0S9S1</accession>
<evidence type="ECO:0000313" key="3">
    <source>
        <dbReference type="Proteomes" id="UP000186456"/>
    </source>
</evidence>